<proteinExistence type="predicted"/>
<dbReference type="EMBL" id="JAIWYP010000014">
    <property type="protein sequence ID" value="KAH3706140.1"/>
    <property type="molecule type" value="Genomic_DNA"/>
</dbReference>
<reference evidence="2" key="1">
    <citation type="journal article" date="2019" name="bioRxiv">
        <title>The Genome of the Zebra Mussel, Dreissena polymorpha: A Resource for Invasive Species Research.</title>
        <authorList>
            <person name="McCartney M.A."/>
            <person name="Auch B."/>
            <person name="Kono T."/>
            <person name="Mallez S."/>
            <person name="Zhang Y."/>
            <person name="Obille A."/>
            <person name="Becker A."/>
            <person name="Abrahante J.E."/>
            <person name="Garbe J."/>
            <person name="Badalamenti J.P."/>
            <person name="Herman A."/>
            <person name="Mangelson H."/>
            <person name="Liachko I."/>
            <person name="Sullivan S."/>
            <person name="Sone E.D."/>
            <person name="Koren S."/>
            <person name="Silverstein K.A.T."/>
            <person name="Beckman K.B."/>
            <person name="Gohl D.M."/>
        </authorList>
    </citation>
    <scope>NUCLEOTIDE SEQUENCE</scope>
    <source>
        <strain evidence="2">Duluth1</strain>
        <tissue evidence="2">Whole animal</tissue>
    </source>
</reference>
<comment type="caution">
    <text evidence="2">The sequence shown here is derived from an EMBL/GenBank/DDBJ whole genome shotgun (WGS) entry which is preliminary data.</text>
</comment>
<dbReference type="Proteomes" id="UP000828390">
    <property type="component" value="Unassembled WGS sequence"/>
</dbReference>
<reference evidence="2" key="2">
    <citation type="submission" date="2020-11" db="EMBL/GenBank/DDBJ databases">
        <authorList>
            <person name="McCartney M.A."/>
            <person name="Auch B."/>
            <person name="Kono T."/>
            <person name="Mallez S."/>
            <person name="Becker A."/>
            <person name="Gohl D.M."/>
            <person name="Silverstein K.A.T."/>
            <person name="Koren S."/>
            <person name="Bechman K.B."/>
            <person name="Herman A."/>
            <person name="Abrahante J.E."/>
            <person name="Garbe J."/>
        </authorList>
    </citation>
    <scope>NUCLEOTIDE SEQUENCE</scope>
    <source>
        <strain evidence="2">Duluth1</strain>
        <tissue evidence="2">Whole animal</tissue>
    </source>
</reference>
<organism evidence="2 3">
    <name type="scientific">Dreissena polymorpha</name>
    <name type="common">Zebra mussel</name>
    <name type="synonym">Mytilus polymorpha</name>
    <dbReference type="NCBI Taxonomy" id="45954"/>
    <lineage>
        <taxon>Eukaryota</taxon>
        <taxon>Metazoa</taxon>
        <taxon>Spiralia</taxon>
        <taxon>Lophotrochozoa</taxon>
        <taxon>Mollusca</taxon>
        <taxon>Bivalvia</taxon>
        <taxon>Autobranchia</taxon>
        <taxon>Heteroconchia</taxon>
        <taxon>Euheterodonta</taxon>
        <taxon>Imparidentia</taxon>
        <taxon>Neoheterodontei</taxon>
        <taxon>Myida</taxon>
        <taxon>Dreissenoidea</taxon>
        <taxon>Dreissenidae</taxon>
        <taxon>Dreissena</taxon>
    </lineage>
</organism>
<feature type="region of interest" description="Disordered" evidence="1">
    <location>
        <begin position="77"/>
        <end position="106"/>
    </location>
</feature>
<accession>A0A9D3YRT6</accession>
<sequence length="106" mass="11403">MNFSSNPKSFKPKSHYCWKSPGPSRFANAGRPARTGMIRRIFFNAVTLFPDAAPNEAGQQRGRVPVNAGLATVYSGEAPAEPGLSPVIPRWSPGESPQRPSEPGIP</sequence>
<protein>
    <submittedName>
        <fullName evidence="2">Uncharacterized protein</fullName>
    </submittedName>
</protein>
<evidence type="ECO:0000313" key="2">
    <source>
        <dbReference type="EMBL" id="KAH3706140.1"/>
    </source>
</evidence>
<gene>
    <name evidence="2" type="ORF">DPMN_065520</name>
</gene>
<keyword evidence="3" id="KW-1185">Reference proteome</keyword>
<evidence type="ECO:0000313" key="3">
    <source>
        <dbReference type="Proteomes" id="UP000828390"/>
    </source>
</evidence>
<name>A0A9D3YRT6_DREPO</name>
<dbReference type="AlphaFoldDB" id="A0A9D3YRT6"/>
<evidence type="ECO:0000256" key="1">
    <source>
        <dbReference type="SAM" id="MobiDB-lite"/>
    </source>
</evidence>